<reference evidence="5 6" key="1">
    <citation type="journal article" date="2016" name="Front. Microbiol.">
        <title>Genomic Resource of Rice Seed Associated Bacteria.</title>
        <authorList>
            <person name="Midha S."/>
            <person name="Bansal K."/>
            <person name="Sharma S."/>
            <person name="Kumar N."/>
            <person name="Patil P.P."/>
            <person name="Chaudhry V."/>
            <person name="Patil P.B."/>
        </authorList>
    </citation>
    <scope>NUCLEOTIDE SEQUENCE [LARGE SCALE GENOMIC DNA]</scope>
    <source>
        <strain evidence="5 6">NS354</strain>
    </source>
</reference>
<dbReference type="Pfam" id="PF00535">
    <property type="entry name" value="Glycos_transf_2"/>
    <property type="match status" value="1"/>
</dbReference>
<comment type="caution">
    <text evidence="5">The sequence shown here is derived from an EMBL/GenBank/DDBJ whole genome shotgun (WGS) entry which is preliminary data.</text>
</comment>
<evidence type="ECO:0000313" key="5">
    <source>
        <dbReference type="EMBL" id="KTR85481.1"/>
    </source>
</evidence>
<dbReference type="Proteomes" id="UP000070810">
    <property type="component" value="Unassembled WGS sequence"/>
</dbReference>
<dbReference type="GO" id="GO:0009247">
    <property type="term" value="P:glycolipid biosynthetic process"/>
    <property type="evidence" value="ECO:0007669"/>
    <property type="project" value="TreeGrafter"/>
</dbReference>
<dbReference type="PANTHER" id="PTHR43398">
    <property type="entry name" value="DOLICHOL-PHOSPHATE MANNOSYLTRANSFERASE SUBUNIT 1"/>
    <property type="match status" value="1"/>
</dbReference>
<dbReference type="OrthoDB" id="9810303at2"/>
<dbReference type="EMBL" id="LDRK01000057">
    <property type="protein sequence ID" value="KTR85481.1"/>
    <property type="molecule type" value="Genomic_DNA"/>
</dbReference>
<evidence type="ECO:0000313" key="6">
    <source>
        <dbReference type="Proteomes" id="UP000070810"/>
    </source>
</evidence>
<dbReference type="GO" id="GO:0016020">
    <property type="term" value="C:membrane"/>
    <property type="evidence" value="ECO:0007669"/>
    <property type="project" value="GOC"/>
</dbReference>
<dbReference type="Gene3D" id="3.90.550.10">
    <property type="entry name" value="Spore Coat Polysaccharide Biosynthesis Protein SpsA, Chain A"/>
    <property type="match status" value="1"/>
</dbReference>
<dbReference type="InterPro" id="IPR029044">
    <property type="entry name" value="Nucleotide-diphossugar_trans"/>
</dbReference>
<dbReference type="PATRIC" id="fig|1079994.3.peg.2039"/>
<dbReference type="RefSeq" id="WP_058594213.1">
    <property type="nucleotide sequence ID" value="NZ_LDRK01000057.1"/>
</dbReference>
<keyword evidence="2 5" id="KW-0328">Glycosyltransferase</keyword>
<organism evidence="5 6">
    <name type="scientific">Leucobacter chromiiresistens</name>
    <dbReference type="NCBI Taxonomy" id="1079994"/>
    <lineage>
        <taxon>Bacteria</taxon>
        <taxon>Bacillati</taxon>
        <taxon>Actinomycetota</taxon>
        <taxon>Actinomycetes</taxon>
        <taxon>Micrococcales</taxon>
        <taxon>Microbacteriaceae</taxon>
        <taxon>Leucobacter</taxon>
    </lineage>
</organism>
<keyword evidence="6" id="KW-1185">Reference proteome</keyword>
<evidence type="ECO:0000256" key="2">
    <source>
        <dbReference type="ARBA" id="ARBA00022676"/>
    </source>
</evidence>
<gene>
    <name evidence="5" type="ORF">NS354_09150</name>
</gene>
<feature type="domain" description="Glycosyltransferase 2-like" evidence="4">
    <location>
        <begin position="10"/>
        <end position="174"/>
    </location>
</feature>
<name>A0A147EMC2_9MICO</name>
<dbReference type="FunFam" id="3.90.550.10:FF:000122">
    <property type="entry name" value="Dolichol-phosphate mannosyltransferase subunit 1"/>
    <property type="match status" value="1"/>
</dbReference>
<dbReference type="CDD" id="cd06442">
    <property type="entry name" value="DPM1_like"/>
    <property type="match status" value="1"/>
</dbReference>
<dbReference type="AlphaFoldDB" id="A0A147EMC2"/>
<dbReference type="GO" id="GO:0004582">
    <property type="term" value="F:dolichyl-phosphate beta-D-mannosyltransferase activity"/>
    <property type="evidence" value="ECO:0007669"/>
    <property type="project" value="InterPro"/>
</dbReference>
<evidence type="ECO:0000256" key="3">
    <source>
        <dbReference type="ARBA" id="ARBA00022679"/>
    </source>
</evidence>
<accession>A0A147EMC2</accession>
<dbReference type="InterPro" id="IPR039528">
    <property type="entry name" value="DPM1-like"/>
</dbReference>
<keyword evidence="3 5" id="KW-0808">Transferase</keyword>
<comment type="similarity">
    <text evidence="1">Belongs to the glycosyltransferase 2 family.</text>
</comment>
<evidence type="ECO:0000259" key="4">
    <source>
        <dbReference type="Pfam" id="PF00535"/>
    </source>
</evidence>
<dbReference type="PANTHER" id="PTHR43398:SF1">
    <property type="entry name" value="DOLICHOL-PHOSPHATE MANNOSYLTRANSFERASE SUBUNIT 1"/>
    <property type="match status" value="1"/>
</dbReference>
<proteinExistence type="inferred from homology"/>
<protein>
    <submittedName>
        <fullName evidence="5">Dolichol-phosphate mannosyltransferase</fullName>
    </submittedName>
</protein>
<dbReference type="SUPFAM" id="SSF53448">
    <property type="entry name" value="Nucleotide-diphospho-sugar transferases"/>
    <property type="match status" value="1"/>
</dbReference>
<sequence length="246" mass="26364">MPLAAGEVLVVLPTYNERASLASVVAGIRAHEPGARILIVDDDSPDGTGAAADELAAADAHVAVHHRSGKLGLGSAYVHGFGTAERGGYRFVVSMDSDGSHRPEDLPALLAAARSGAGLVIGTRWIPGGRIVNWPLIRRWISRGGTGFARAVLGSQLHDLTSGFRVIELAWLRRIDLDALDSQGYGFQVETAWRLEQLGCPIAEVPITFVERADGRSKMTLGIVLEAFGNVVRWGWRARRGRGTAR</sequence>
<dbReference type="InterPro" id="IPR001173">
    <property type="entry name" value="Glyco_trans_2-like"/>
</dbReference>
<evidence type="ECO:0000256" key="1">
    <source>
        <dbReference type="ARBA" id="ARBA00006739"/>
    </source>
</evidence>